<dbReference type="InterPro" id="IPR025574">
    <property type="entry name" value="Nucleoporin_FG_rpt"/>
</dbReference>
<dbReference type="Pfam" id="PF13634">
    <property type="entry name" value="Nucleoporin_FG"/>
    <property type="match status" value="2"/>
</dbReference>
<sequence>MVICTYFLNNNCRFGSKCNNDHIDLSSVIKSEIDVTLKGNQWPLSCFGPFKERNCVPNFIEDVSFEEIRMMYLEAKMQNNIAGHQMQLMQMINEAKQKMQWLGTTNRDIMNTLIEIYNQQDDSAKPTTVVQPQTANPFGAAPLGGGNVAATASIFGGGTTGGGFGTAGGGFGASAVAAGGGGNIFGAAPNQSAANIFGSGGAVSTMGGNIFAKPAQAPTGGSSNIFGAPAALGQQQPASSVFGGPAVFGGSGPSLFSSVGQSQPATGGSIFGSTTGTTAAASGNLFAQPFGQQTQGQNLFASAPTQAQPTASPFVAAPAPPTNNPFASPFAAAQPQQNLFGTALTASQQAQTAPPPPFGQSVQQQPATQSLFIPAPQAVQPQSASTMVGTQQQPMFGSATVPGVFGGIPQQQTMTMVSQSATIYSRMEDLSKDQLAAFSAERFELGKIPTVPPPRELCN</sequence>
<evidence type="ECO:0000256" key="3">
    <source>
        <dbReference type="ARBA" id="ARBA00037262"/>
    </source>
</evidence>
<dbReference type="AlphaFoldDB" id="A0A6I8THT8"/>
<protein>
    <recommendedName>
        <fullName evidence="4">Nucleoporin NUP42</fullName>
    </recommendedName>
    <alternativeName>
        <fullName evidence="5">Nucleoporin-like protein 2</fullName>
    </alternativeName>
</protein>
<reference evidence="7 8" key="1">
    <citation type="submission" date="2017-06" db="EMBL/GenBank/DDBJ databases">
        <title>Aedes aegypti genome working group (AGWG) sequencing and assembly.</title>
        <authorList>
            <consortium name="Aedes aegypti Genome Working Group (AGWG)"/>
            <person name="Matthews B.J."/>
        </authorList>
    </citation>
    <scope>NUCLEOTIDE SEQUENCE [LARGE SCALE GENOMIC DNA]</scope>
    <source>
        <strain evidence="7 8">LVP_AGWG</strain>
    </source>
</reference>
<dbReference type="OrthoDB" id="20729at2759"/>
<dbReference type="EnsemblMetazoa" id="AAEL009429-RB">
    <property type="protein sequence ID" value="AAEL009429-PB"/>
    <property type="gene ID" value="AAEL009429"/>
</dbReference>
<keyword evidence="8" id="KW-1185">Reference proteome</keyword>
<dbReference type="InterPro" id="IPR000571">
    <property type="entry name" value="Znf_CCCH"/>
</dbReference>
<dbReference type="Proteomes" id="UP000008820">
    <property type="component" value="Chromosome 2"/>
</dbReference>
<accession>A0A6I8THT8</accession>
<comment type="subcellular location">
    <subcellularLocation>
        <location evidence="1">Nucleus membrane</location>
        <topology evidence="1">Peripheral membrane protein</topology>
        <orientation evidence="1">Cytoplasmic side</orientation>
    </subcellularLocation>
</comment>
<evidence type="ECO:0000313" key="7">
    <source>
        <dbReference type="EnsemblMetazoa" id="AAEL009429-PB"/>
    </source>
</evidence>
<feature type="domain" description="C3H1-type" evidence="6">
    <location>
        <begin position="1"/>
        <end position="25"/>
    </location>
</feature>
<dbReference type="PANTHER" id="PTHR46527">
    <property type="entry name" value="NUCLEOPORIN-LIKE PROTEIN 2"/>
    <property type="match status" value="1"/>
</dbReference>
<dbReference type="GO" id="GO:0005643">
    <property type="term" value="C:nuclear pore"/>
    <property type="evidence" value="ECO:0007669"/>
    <property type="project" value="UniProtKB-ARBA"/>
</dbReference>
<comment type="function">
    <text evidence="3">Required for the export of mRNAs containing poly(A) tails from the nucleus into the cytoplasm.</text>
</comment>
<dbReference type="FunCoup" id="A0A6I8THT8">
    <property type="interactions" value="79"/>
</dbReference>
<evidence type="ECO:0000256" key="1">
    <source>
        <dbReference type="ARBA" id="ARBA00004335"/>
    </source>
</evidence>
<dbReference type="GO" id="GO:0046872">
    <property type="term" value="F:metal ion binding"/>
    <property type="evidence" value="ECO:0007669"/>
    <property type="project" value="InterPro"/>
</dbReference>
<evidence type="ECO:0000256" key="2">
    <source>
        <dbReference type="ARBA" id="ARBA00023242"/>
    </source>
</evidence>
<dbReference type="GO" id="GO:0031965">
    <property type="term" value="C:nuclear membrane"/>
    <property type="evidence" value="ECO:0007669"/>
    <property type="project" value="UniProtKB-SubCell"/>
</dbReference>
<dbReference type="InterPro" id="IPR051767">
    <property type="entry name" value="Nucleoporin_NUP42"/>
</dbReference>
<keyword evidence="2" id="KW-0539">Nucleus</keyword>
<reference evidence="7" key="2">
    <citation type="submission" date="2020-05" db="UniProtKB">
        <authorList>
            <consortium name="EnsemblMetazoa"/>
        </authorList>
    </citation>
    <scope>IDENTIFICATION</scope>
    <source>
        <strain evidence="7">LVP_AGWG</strain>
    </source>
</reference>
<evidence type="ECO:0000256" key="4">
    <source>
        <dbReference type="ARBA" id="ARBA00039886"/>
    </source>
</evidence>
<name>A0A6I8THT8_AEDAE</name>
<dbReference type="InParanoid" id="A0A6I8THT8"/>
<organism evidence="7 8">
    <name type="scientific">Aedes aegypti</name>
    <name type="common">Yellowfever mosquito</name>
    <name type="synonym">Culex aegypti</name>
    <dbReference type="NCBI Taxonomy" id="7159"/>
    <lineage>
        <taxon>Eukaryota</taxon>
        <taxon>Metazoa</taxon>
        <taxon>Ecdysozoa</taxon>
        <taxon>Arthropoda</taxon>
        <taxon>Hexapoda</taxon>
        <taxon>Insecta</taxon>
        <taxon>Pterygota</taxon>
        <taxon>Neoptera</taxon>
        <taxon>Endopterygota</taxon>
        <taxon>Diptera</taxon>
        <taxon>Nematocera</taxon>
        <taxon>Culicoidea</taxon>
        <taxon>Culicidae</taxon>
        <taxon>Culicinae</taxon>
        <taxon>Aedini</taxon>
        <taxon>Aedes</taxon>
        <taxon>Stegomyia</taxon>
    </lineage>
</organism>
<dbReference type="PANTHER" id="PTHR46527:SF1">
    <property type="entry name" value="NUCLEOPORIN NUP42"/>
    <property type="match status" value="1"/>
</dbReference>
<evidence type="ECO:0000256" key="5">
    <source>
        <dbReference type="ARBA" id="ARBA00042384"/>
    </source>
</evidence>
<evidence type="ECO:0000259" key="6">
    <source>
        <dbReference type="PROSITE" id="PS50103"/>
    </source>
</evidence>
<gene>
    <name evidence="7" type="primary">5571942</name>
</gene>
<proteinExistence type="predicted"/>
<evidence type="ECO:0000313" key="8">
    <source>
        <dbReference type="Proteomes" id="UP000008820"/>
    </source>
</evidence>
<dbReference type="PROSITE" id="PS50103">
    <property type="entry name" value="ZF_C3H1"/>
    <property type="match status" value="1"/>
</dbReference>